<comment type="function">
    <text evidence="6">The pyruvate dehydrogenase complex catalyzes the overall conversion of pyruvate to acetyl-CoA and CO(2). It contains multiple copies of three enzymatic components: pyruvate dehydrogenase (E1), dihydrolipoamide acetyltransferase (E2) and lipoamide dehydrogenase (E3).</text>
</comment>
<dbReference type="InterPro" id="IPR006257">
    <property type="entry name" value="LAT1"/>
</dbReference>
<evidence type="ECO:0000256" key="9">
    <source>
        <dbReference type="SAM" id="MobiDB-lite"/>
    </source>
</evidence>
<evidence type="ECO:0000256" key="5">
    <source>
        <dbReference type="ARBA" id="ARBA00023315"/>
    </source>
</evidence>
<dbReference type="InterPro" id="IPR045257">
    <property type="entry name" value="E2/Pdx1"/>
</dbReference>
<evidence type="ECO:0000256" key="2">
    <source>
        <dbReference type="ARBA" id="ARBA00011484"/>
    </source>
</evidence>
<feature type="region of interest" description="Disordered" evidence="9">
    <location>
        <begin position="86"/>
        <end position="133"/>
    </location>
</feature>
<dbReference type="PROSITE" id="PS00189">
    <property type="entry name" value="LIPOYL"/>
    <property type="match status" value="2"/>
</dbReference>
<dbReference type="Gene3D" id="2.40.50.100">
    <property type="match status" value="2"/>
</dbReference>
<dbReference type="InterPro" id="IPR001078">
    <property type="entry name" value="2-oxoacid_DH_actylTfrase"/>
</dbReference>
<evidence type="ECO:0000259" key="11">
    <source>
        <dbReference type="PROSITE" id="PS51826"/>
    </source>
</evidence>
<keyword evidence="12" id="KW-0670">Pyruvate</keyword>
<dbReference type="Pfam" id="PF00364">
    <property type="entry name" value="Biotin_lipoyl"/>
    <property type="match status" value="2"/>
</dbReference>
<dbReference type="InterPro" id="IPR023213">
    <property type="entry name" value="CAT-like_dom_sf"/>
</dbReference>
<feature type="compositionally biased region" description="Low complexity" evidence="9">
    <location>
        <begin position="320"/>
        <end position="338"/>
    </location>
</feature>
<dbReference type="Pfam" id="PF00198">
    <property type="entry name" value="2-oxoacid_dh"/>
    <property type="match status" value="1"/>
</dbReference>
<dbReference type="GO" id="GO:0004742">
    <property type="term" value="F:dihydrolipoyllysine-residue acetyltransferase activity"/>
    <property type="evidence" value="ECO:0007669"/>
    <property type="project" value="UniProtKB-UniRule"/>
</dbReference>
<dbReference type="OrthoDB" id="9805770at2"/>
<dbReference type="GO" id="GO:0045254">
    <property type="term" value="C:pyruvate dehydrogenase complex"/>
    <property type="evidence" value="ECO:0007669"/>
    <property type="project" value="UniProtKB-UniRule"/>
</dbReference>
<feature type="domain" description="Peripheral subunit-binding (PSBD)" evidence="11">
    <location>
        <begin position="279"/>
        <end position="316"/>
    </location>
</feature>
<organism evidence="12 13">
    <name type="scientific">Spirosoma fluviale</name>
    <dbReference type="NCBI Taxonomy" id="1597977"/>
    <lineage>
        <taxon>Bacteria</taxon>
        <taxon>Pseudomonadati</taxon>
        <taxon>Bacteroidota</taxon>
        <taxon>Cytophagia</taxon>
        <taxon>Cytophagales</taxon>
        <taxon>Cytophagaceae</taxon>
        <taxon>Spirosoma</taxon>
    </lineage>
</organism>
<dbReference type="InterPro" id="IPR036625">
    <property type="entry name" value="E3-bd_dom_sf"/>
</dbReference>
<evidence type="ECO:0000256" key="8">
    <source>
        <dbReference type="RuleBase" id="RU361137"/>
    </source>
</evidence>
<dbReference type="PROSITE" id="PS50968">
    <property type="entry name" value="BIOTINYL_LIPOYL"/>
    <property type="match status" value="2"/>
</dbReference>
<dbReference type="NCBIfam" id="TIGR01349">
    <property type="entry name" value="PDHac_trf_mito"/>
    <property type="match status" value="1"/>
</dbReference>
<proteinExistence type="inferred from homology"/>
<dbReference type="PANTHER" id="PTHR23151:SF90">
    <property type="entry name" value="DIHYDROLIPOYLLYSINE-RESIDUE ACETYLTRANSFERASE COMPONENT OF PYRUVATE DEHYDROGENASE COMPLEX, MITOCHONDRIAL-RELATED"/>
    <property type="match status" value="1"/>
</dbReference>
<comment type="subunit">
    <text evidence="2">Forms a 24-polypeptide structural core with octahedral symmetry.</text>
</comment>
<dbReference type="SUPFAM" id="SSF47005">
    <property type="entry name" value="Peripheral subunit-binding domain of 2-oxo acid dehydrogenase complex"/>
    <property type="match status" value="1"/>
</dbReference>
<evidence type="ECO:0000256" key="1">
    <source>
        <dbReference type="ARBA" id="ARBA00007317"/>
    </source>
</evidence>
<name>A0A286F5T6_9BACT</name>
<dbReference type="AlphaFoldDB" id="A0A286F5T6"/>
<evidence type="ECO:0000256" key="4">
    <source>
        <dbReference type="ARBA" id="ARBA00022823"/>
    </source>
</evidence>
<keyword evidence="5 8" id="KW-0012">Acyltransferase</keyword>
<keyword evidence="3 8" id="KW-0808">Transferase</keyword>
<reference evidence="13" key="1">
    <citation type="submission" date="2017-09" db="EMBL/GenBank/DDBJ databases">
        <authorList>
            <person name="Varghese N."/>
            <person name="Submissions S."/>
        </authorList>
    </citation>
    <scope>NUCLEOTIDE SEQUENCE [LARGE SCALE GENOMIC DNA]</scope>
    <source>
        <strain evidence="13">DSM 29961</strain>
    </source>
</reference>
<keyword evidence="13" id="KW-1185">Reference proteome</keyword>
<dbReference type="SUPFAM" id="SSF52777">
    <property type="entry name" value="CoA-dependent acyltransferases"/>
    <property type="match status" value="1"/>
</dbReference>
<dbReference type="InterPro" id="IPR011053">
    <property type="entry name" value="Single_hybrid_motif"/>
</dbReference>
<dbReference type="InterPro" id="IPR004167">
    <property type="entry name" value="PSBD"/>
</dbReference>
<keyword evidence="4 8" id="KW-0450">Lipoyl</keyword>
<dbReference type="RefSeq" id="WP_097124245.1">
    <property type="nucleotide sequence ID" value="NZ_OCNH01000001.1"/>
</dbReference>
<evidence type="ECO:0000259" key="10">
    <source>
        <dbReference type="PROSITE" id="PS50968"/>
    </source>
</evidence>
<evidence type="ECO:0000313" key="12">
    <source>
        <dbReference type="EMBL" id="SOD78568.1"/>
    </source>
</evidence>
<feature type="domain" description="Lipoyl-binding" evidence="10">
    <location>
        <begin position="138"/>
        <end position="213"/>
    </location>
</feature>
<dbReference type="InterPro" id="IPR003016">
    <property type="entry name" value="2-oxoA_DH_lipoyl-BS"/>
</dbReference>
<evidence type="ECO:0000256" key="7">
    <source>
        <dbReference type="ARBA" id="ARBA00048370"/>
    </source>
</evidence>
<dbReference type="InterPro" id="IPR000089">
    <property type="entry name" value="Biotin_lipoyl"/>
</dbReference>
<dbReference type="Gene3D" id="4.10.320.10">
    <property type="entry name" value="E3-binding domain"/>
    <property type="match status" value="1"/>
</dbReference>
<comment type="similarity">
    <text evidence="1 8">Belongs to the 2-oxoacid dehydrogenase family.</text>
</comment>
<feature type="domain" description="Lipoyl-binding" evidence="10">
    <location>
        <begin position="2"/>
        <end position="77"/>
    </location>
</feature>
<comment type="catalytic activity">
    <reaction evidence="7 8">
        <text>N(6)-[(R)-dihydrolipoyl]-L-lysyl-[protein] + acetyl-CoA = N(6)-[(R)-S(8)-acetyldihydrolipoyl]-L-lysyl-[protein] + CoA</text>
        <dbReference type="Rhea" id="RHEA:17017"/>
        <dbReference type="Rhea" id="RHEA-COMP:10475"/>
        <dbReference type="Rhea" id="RHEA-COMP:10478"/>
        <dbReference type="ChEBI" id="CHEBI:57287"/>
        <dbReference type="ChEBI" id="CHEBI:57288"/>
        <dbReference type="ChEBI" id="CHEBI:83100"/>
        <dbReference type="ChEBI" id="CHEBI:83111"/>
        <dbReference type="EC" id="2.3.1.12"/>
    </reaction>
</comment>
<feature type="region of interest" description="Disordered" evidence="9">
    <location>
        <begin position="318"/>
        <end position="363"/>
    </location>
</feature>
<gene>
    <name evidence="12" type="ORF">SAMN06269250_0527</name>
</gene>
<dbReference type="EC" id="2.3.1.12" evidence="8"/>
<dbReference type="GO" id="GO:0006086">
    <property type="term" value="P:pyruvate decarboxylation to acetyl-CoA"/>
    <property type="evidence" value="ECO:0007669"/>
    <property type="project" value="InterPro"/>
</dbReference>
<dbReference type="CDD" id="cd06849">
    <property type="entry name" value="lipoyl_domain"/>
    <property type="match status" value="2"/>
</dbReference>
<feature type="compositionally biased region" description="Pro residues" evidence="9">
    <location>
        <begin position="339"/>
        <end position="356"/>
    </location>
</feature>
<dbReference type="PROSITE" id="PS51826">
    <property type="entry name" value="PSBD"/>
    <property type="match status" value="1"/>
</dbReference>
<sequence>MAELIRMPKMSDTMTEGVIAEWHKKVGDKVKSGDVLAEVETDKATMDLEAYDEGTLLYIGVEKGASVPVDGVLAVIGADGEDYKAVLDGSSGGSQEAAPAAPKPDPAPAPANSASNESTSKLPDEKAVSAAPAENVNASIIRMPKMSDTMTEGTIVAWHKKEGDTVKSGDVLAEVETDKATMDLEAYEEGTLLYVGVKEGSSVAVDEIIAVVGEKGANFKVLLDGGSSAPAAGQQTATGEGGSTTAQQNPQADLPANADTDLSYAGGEGDAVESSGRVKASPLAKRIAEEKGINLTQVQGSGPEGRIVKSDVESFVPGKAAPAAQPTAPAAQPVAQPAAPAPATTPAPAPAAPAPTPAGDYEDVPVSQMRKTIARRLSESLFTAPHFYLTMEINMDKAMDLRGTVNGLSPVKVSFNDFVIKAAALALKQHPNVNSSWLGDKIRKYKYVNIGVAVAVDEGLLVPVVRNADQKTLSTISGEVKELAGKAKDKKLQPKDWEGSTFSISNLGMFGIDEFTAIINPPDSCILAVGAIKQTVKFEGEVAKPTNVMKVTLSCDHRVVDGATGSAFLQTFKQLLEDPMRMLV</sequence>
<feature type="compositionally biased region" description="Low complexity" evidence="9">
    <location>
        <begin position="228"/>
        <end position="248"/>
    </location>
</feature>
<dbReference type="FunFam" id="2.40.50.100:FF:000010">
    <property type="entry name" value="Acetyltransferase component of pyruvate dehydrogenase complex"/>
    <property type="match status" value="2"/>
</dbReference>
<dbReference type="Gene3D" id="3.30.559.10">
    <property type="entry name" value="Chloramphenicol acetyltransferase-like domain"/>
    <property type="match status" value="1"/>
</dbReference>
<feature type="compositionally biased region" description="Polar residues" evidence="9">
    <location>
        <begin position="112"/>
        <end position="121"/>
    </location>
</feature>
<dbReference type="Pfam" id="PF02817">
    <property type="entry name" value="E3_binding"/>
    <property type="match status" value="1"/>
</dbReference>
<dbReference type="FunFam" id="3.30.559.10:FF:000003">
    <property type="entry name" value="Acetyltransferase component of pyruvate dehydrogenase complex"/>
    <property type="match status" value="1"/>
</dbReference>
<accession>A0A286F5T6</accession>
<dbReference type="EMBL" id="OCNH01000001">
    <property type="protein sequence ID" value="SOD78568.1"/>
    <property type="molecule type" value="Genomic_DNA"/>
</dbReference>
<evidence type="ECO:0000256" key="6">
    <source>
        <dbReference type="ARBA" id="ARBA00025211"/>
    </source>
</evidence>
<dbReference type="SUPFAM" id="SSF51230">
    <property type="entry name" value="Single hybrid motif"/>
    <property type="match status" value="2"/>
</dbReference>
<feature type="region of interest" description="Disordered" evidence="9">
    <location>
        <begin position="228"/>
        <end position="278"/>
    </location>
</feature>
<protein>
    <recommendedName>
        <fullName evidence="8">Acetyltransferase component of pyruvate dehydrogenase complex</fullName>
        <ecNumber evidence="8">2.3.1.12</ecNumber>
    </recommendedName>
</protein>
<comment type="cofactor">
    <cofactor evidence="8">
        <name>(R)-lipoate</name>
        <dbReference type="ChEBI" id="CHEBI:83088"/>
    </cofactor>
    <text evidence="8">Binds 2 lipoyl cofactors covalently.</text>
</comment>
<evidence type="ECO:0000313" key="13">
    <source>
        <dbReference type="Proteomes" id="UP000219452"/>
    </source>
</evidence>
<dbReference type="PANTHER" id="PTHR23151">
    <property type="entry name" value="DIHYDROLIPOAMIDE ACETYL/SUCCINYL-TRANSFERASE-RELATED"/>
    <property type="match status" value="1"/>
</dbReference>
<dbReference type="Proteomes" id="UP000219452">
    <property type="component" value="Unassembled WGS sequence"/>
</dbReference>
<evidence type="ECO:0000256" key="3">
    <source>
        <dbReference type="ARBA" id="ARBA00022679"/>
    </source>
</evidence>